<organism evidence="2 3">
    <name type="scientific">Peltaster fructicola</name>
    <dbReference type="NCBI Taxonomy" id="286661"/>
    <lineage>
        <taxon>Eukaryota</taxon>
        <taxon>Fungi</taxon>
        <taxon>Dikarya</taxon>
        <taxon>Ascomycota</taxon>
        <taxon>Pezizomycotina</taxon>
        <taxon>Dothideomycetes</taxon>
        <taxon>Dothideomycetes incertae sedis</taxon>
        <taxon>Peltaster</taxon>
    </lineage>
</organism>
<dbReference type="AlphaFoldDB" id="A0A6H0XKK7"/>
<feature type="compositionally biased region" description="Polar residues" evidence="1">
    <location>
        <begin position="401"/>
        <end position="417"/>
    </location>
</feature>
<feature type="region of interest" description="Disordered" evidence="1">
    <location>
        <begin position="135"/>
        <end position="169"/>
    </location>
</feature>
<evidence type="ECO:0000256" key="1">
    <source>
        <dbReference type="SAM" id="MobiDB-lite"/>
    </source>
</evidence>
<feature type="region of interest" description="Disordered" evidence="1">
    <location>
        <begin position="1"/>
        <end position="25"/>
    </location>
</feature>
<feature type="compositionally biased region" description="Basic and acidic residues" evidence="1">
    <location>
        <begin position="1"/>
        <end position="12"/>
    </location>
</feature>
<name>A0A6H0XKK7_9PEZI</name>
<evidence type="ECO:0000313" key="2">
    <source>
        <dbReference type="EMBL" id="QIW95167.1"/>
    </source>
</evidence>
<feature type="region of interest" description="Disordered" evidence="1">
    <location>
        <begin position="48"/>
        <end position="70"/>
    </location>
</feature>
<protein>
    <submittedName>
        <fullName evidence="2">Uncharacterized protein</fullName>
    </submittedName>
</protein>
<feature type="compositionally biased region" description="Basic and acidic residues" evidence="1">
    <location>
        <begin position="235"/>
        <end position="255"/>
    </location>
</feature>
<gene>
    <name evidence="2" type="ORF">AMS68_000685</name>
</gene>
<keyword evidence="3" id="KW-1185">Reference proteome</keyword>
<evidence type="ECO:0000313" key="3">
    <source>
        <dbReference type="Proteomes" id="UP000503462"/>
    </source>
</evidence>
<dbReference type="EMBL" id="CP051139">
    <property type="protein sequence ID" value="QIW95167.1"/>
    <property type="molecule type" value="Genomic_DNA"/>
</dbReference>
<dbReference type="Proteomes" id="UP000503462">
    <property type="component" value="Chromosome 1"/>
</dbReference>
<dbReference type="OrthoDB" id="3439035at2759"/>
<feature type="region of interest" description="Disordered" evidence="1">
    <location>
        <begin position="305"/>
        <end position="418"/>
    </location>
</feature>
<reference evidence="2 3" key="1">
    <citation type="journal article" date="2016" name="Sci. Rep.">
        <title>Peltaster fructicola genome reveals evolution from an invasive phytopathogen to an ectophytic parasite.</title>
        <authorList>
            <person name="Xu C."/>
            <person name="Chen H."/>
            <person name="Gleason M.L."/>
            <person name="Xu J.R."/>
            <person name="Liu H."/>
            <person name="Zhang R."/>
            <person name="Sun G."/>
        </authorList>
    </citation>
    <scope>NUCLEOTIDE SEQUENCE [LARGE SCALE GENOMIC DNA]</scope>
    <source>
        <strain evidence="2 3">LNHT1506</strain>
    </source>
</reference>
<accession>A0A6H0XKK7</accession>
<feature type="region of interest" description="Disordered" evidence="1">
    <location>
        <begin position="224"/>
        <end position="268"/>
    </location>
</feature>
<proteinExistence type="predicted"/>
<sequence length="681" mass="76259">MQKVKVHDDDNRSGSGGSDLSNLEDTDTLGRAILRHEKDARRIQNLLRGAQGDLDRPTSRSALSSRLRSREPRAIETIPHLTRDVEIKTAFEVEPALNVPQGWARKTRPARDWTRSSKIPVSAEALEIDVASTKTTTLRRHNAPSDVQDDQHISVEDTPPSMRRRRPLARPTSLRTMNSRLSEIIKANKEDFSDLSLLASTPANTEHKSGGVDQAVRMKIVSRSTIPRTSRPAVHSKEKELHIDDDFDSTSDKENAPQQLRGREPLQPLPVKDTDIRMLHQRQQPVGDGQKPIGDLVDVATHTSRLPRSGMLEPMQQKTASKDAPFEPPTPMVTGGWIDTPKINKQSDAPNRPDNENSSPAMKDIMAPATKPEPAPERRTDSVAGDVITQAKDDSKLGKPSTRSMQETTSSDDQLQITEDPKRTIKTTEEDHVVLGKSTSTDQQEHRAREALNKHIIKAVISQQDAQTVSGSKCSSSSIKPGISKLSNPRNVTLTSNGELVCDSCGRMYTGVWRGLWIEFRSNFWLRDPTKLTGIRLTRLGAILFTWLCWYILELTLCAQYCQPRYAYKMVGYGVNPDAPVFPFVIPTLLFRPFRPAWRPALKWLSWAANVVLNWIMGVEPQVRSYARPARQTVSEHSRHAYHTIRQPARWAQTAATIATTSSRRAVESAIDAVDDIGRMW</sequence>